<protein>
    <submittedName>
        <fullName evidence="2">Uncharacterized protein</fullName>
    </submittedName>
</protein>
<dbReference type="Proteomes" id="UP000494256">
    <property type="component" value="Unassembled WGS sequence"/>
</dbReference>
<dbReference type="EMBL" id="CADEBD010000279">
    <property type="protein sequence ID" value="CAB3227642.1"/>
    <property type="molecule type" value="Genomic_DNA"/>
</dbReference>
<accession>A0A8S1BHE6</accession>
<dbReference type="EMBL" id="CADEBC010000598">
    <property type="protein sequence ID" value="CAB3258366.1"/>
    <property type="molecule type" value="Genomic_DNA"/>
</dbReference>
<proteinExistence type="predicted"/>
<reference evidence="3 4" key="1">
    <citation type="submission" date="2020-04" db="EMBL/GenBank/DDBJ databases">
        <authorList>
            <person name="Wallbank WR R."/>
            <person name="Pardo Diaz C."/>
            <person name="Kozak K."/>
            <person name="Martin S."/>
            <person name="Jiggins C."/>
            <person name="Moest M."/>
            <person name="Warren A I."/>
            <person name="Byers J.R.P. K."/>
            <person name="Montejo-Kovacevich G."/>
            <person name="Yen C E."/>
        </authorList>
    </citation>
    <scope>NUCLEOTIDE SEQUENCE [LARGE SCALE GENOMIC DNA]</scope>
</reference>
<dbReference type="OrthoDB" id="7459390at2759"/>
<evidence type="ECO:0000313" key="3">
    <source>
        <dbReference type="Proteomes" id="UP000494106"/>
    </source>
</evidence>
<organism evidence="2 3">
    <name type="scientific">Arctia plantaginis</name>
    <name type="common">Wood tiger moth</name>
    <name type="synonym">Phalaena plantaginis</name>
    <dbReference type="NCBI Taxonomy" id="874455"/>
    <lineage>
        <taxon>Eukaryota</taxon>
        <taxon>Metazoa</taxon>
        <taxon>Ecdysozoa</taxon>
        <taxon>Arthropoda</taxon>
        <taxon>Hexapoda</taxon>
        <taxon>Insecta</taxon>
        <taxon>Pterygota</taxon>
        <taxon>Neoptera</taxon>
        <taxon>Endopterygota</taxon>
        <taxon>Lepidoptera</taxon>
        <taxon>Glossata</taxon>
        <taxon>Ditrysia</taxon>
        <taxon>Noctuoidea</taxon>
        <taxon>Erebidae</taxon>
        <taxon>Arctiinae</taxon>
        <taxon>Arctia</taxon>
    </lineage>
</organism>
<dbReference type="AlphaFoldDB" id="A0A8S1BHE6"/>
<dbReference type="Proteomes" id="UP000494106">
    <property type="component" value="Unassembled WGS sequence"/>
</dbReference>
<keyword evidence="3" id="KW-1185">Reference proteome</keyword>
<sequence length="130" mass="14612">MITIISRIVVARDILSSRLHNELRYITGRSKLKPQNSTQRRTLSDEAYEEVLSDVFDDYLSPDMLANKSSHGAPPLYQAEPACRCCACSRAFSRLLAQETVLNECEQKSEELTEVITENAESERSSVTAN</sequence>
<name>A0A8S1BHE6_ARCPL</name>
<evidence type="ECO:0000313" key="4">
    <source>
        <dbReference type="Proteomes" id="UP000494256"/>
    </source>
</evidence>
<gene>
    <name evidence="2" type="ORF">APLA_LOCUS16441</name>
    <name evidence="1" type="ORF">APLA_LOCUS3148</name>
</gene>
<evidence type="ECO:0000313" key="1">
    <source>
        <dbReference type="EMBL" id="CAB3227642.1"/>
    </source>
</evidence>
<comment type="caution">
    <text evidence="2">The sequence shown here is derived from an EMBL/GenBank/DDBJ whole genome shotgun (WGS) entry which is preliminary data.</text>
</comment>
<evidence type="ECO:0000313" key="2">
    <source>
        <dbReference type="EMBL" id="CAB3258366.1"/>
    </source>
</evidence>